<gene>
    <name evidence="2" type="ORF">CVT25_008165</name>
</gene>
<dbReference type="AlphaFoldDB" id="A0A409X9N1"/>
<dbReference type="OrthoDB" id="3263473at2759"/>
<feature type="region of interest" description="Disordered" evidence="1">
    <location>
        <begin position="69"/>
        <end position="99"/>
    </location>
</feature>
<dbReference type="STRING" id="93625.A0A409X9N1"/>
<keyword evidence="3" id="KW-1185">Reference proteome</keyword>
<organism evidence="2 3">
    <name type="scientific">Psilocybe cyanescens</name>
    <dbReference type="NCBI Taxonomy" id="93625"/>
    <lineage>
        <taxon>Eukaryota</taxon>
        <taxon>Fungi</taxon>
        <taxon>Dikarya</taxon>
        <taxon>Basidiomycota</taxon>
        <taxon>Agaricomycotina</taxon>
        <taxon>Agaricomycetes</taxon>
        <taxon>Agaricomycetidae</taxon>
        <taxon>Agaricales</taxon>
        <taxon>Agaricineae</taxon>
        <taxon>Strophariaceae</taxon>
        <taxon>Psilocybe</taxon>
    </lineage>
</organism>
<dbReference type="EMBL" id="NHYD01002282">
    <property type="protein sequence ID" value="PPQ87430.1"/>
    <property type="molecule type" value="Genomic_DNA"/>
</dbReference>
<proteinExistence type="predicted"/>
<evidence type="ECO:0000313" key="3">
    <source>
        <dbReference type="Proteomes" id="UP000283269"/>
    </source>
</evidence>
<feature type="compositionally biased region" description="Acidic residues" evidence="1">
    <location>
        <begin position="70"/>
        <end position="99"/>
    </location>
</feature>
<sequence length="99" mass="11411">MLLKEEMRRTLAFLEWKANWWRDCQSVAGLQVSKDLQEGLSAYALSQAGVQDSLAAHFRKLWLAPLQDKDTDECEDDDDEDDKTEAEDVQEADNFEDND</sequence>
<reference evidence="2 3" key="1">
    <citation type="journal article" date="2018" name="Evol. Lett.">
        <title>Horizontal gene cluster transfer increased hallucinogenic mushroom diversity.</title>
        <authorList>
            <person name="Reynolds H.T."/>
            <person name="Vijayakumar V."/>
            <person name="Gluck-Thaler E."/>
            <person name="Korotkin H.B."/>
            <person name="Matheny P.B."/>
            <person name="Slot J.C."/>
        </authorList>
    </citation>
    <scope>NUCLEOTIDE SEQUENCE [LARGE SCALE GENOMIC DNA]</scope>
    <source>
        <strain evidence="2 3">2631</strain>
    </source>
</reference>
<comment type="caution">
    <text evidence="2">The sequence shown here is derived from an EMBL/GenBank/DDBJ whole genome shotgun (WGS) entry which is preliminary data.</text>
</comment>
<protein>
    <submittedName>
        <fullName evidence="2">Uncharacterized protein</fullName>
    </submittedName>
</protein>
<accession>A0A409X9N1</accession>
<dbReference type="InParanoid" id="A0A409X9N1"/>
<name>A0A409X9N1_PSICY</name>
<evidence type="ECO:0000256" key="1">
    <source>
        <dbReference type="SAM" id="MobiDB-lite"/>
    </source>
</evidence>
<evidence type="ECO:0000313" key="2">
    <source>
        <dbReference type="EMBL" id="PPQ87430.1"/>
    </source>
</evidence>
<dbReference type="Proteomes" id="UP000283269">
    <property type="component" value="Unassembled WGS sequence"/>
</dbReference>